<organism evidence="1">
    <name type="scientific">Arundo donax</name>
    <name type="common">Giant reed</name>
    <name type="synonym">Donax arundinaceus</name>
    <dbReference type="NCBI Taxonomy" id="35708"/>
    <lineage>
        <taxon>Eukaryota</taxon>
        <taxon>Viridiplantae</taxon>
        <taxon>Streptophyta</taxon>
        <taxon>Embryophyta</taxon>
        <taxon>Tracheophyta</taxon>
        <taxon>Spermatophyta</taxon>
        <taxon>Magnoliopsida</taxon>
        <taxon>Liliopsida</taxon>
        <taxon>Poales</taxon>
        <taxon>Poaceae</taxon>
        <taxon>PACMAD clade</taxon>
        <taxon>Arundinoideae</taxon>
        <taxon>Arundineae</taxon>
        <taxon>Arundo</taxon>
    </lineage>
</organism>
<proteinExistence type="predicted"/>
<protein>
    <submittedName>
        <fullName evidence="1">Uncharacterized protein</fullName>
    </submittedName>
</protein>
<dbReference type="AlphaFoldDB" id="A0A0A9DTS6"/>
<name>A0A0A9DTS6_ARUDO</name>
<accession>A0A0A9DTS6</accession>
<sequence length="34" mass="4033">MSTRWLSMLLKTKVGINLRFRCLSIHSQCEHSKK</sequence>
<evidence type="ECO:0000313" key="1">
    <source>
        <dbReference type="EMBL" id="JAD87152.1"/>
    </source>
</evidence>
<dbReference type="EMBL" id="GBRH01210743">
    <property type="protein sequence ID" value="JAD87152.1"/>
    <property type="molecule type" value="Transcribed_RNA"/>
</dbReference>
<reference evidence="1" key="1">
    <citation type="submission" date="2014-09" db="EMBL/GenBank/DDBJ databases">
        <authorList>
            <person name="Magalhaes I.L.F."/>
            <person name="Oliveira U."/>
            <person name="Santos F.R."/>
            <person name="Vidigal T.H.D.A."/>
            <person name="Brescovit A.D."/>
            <person name="Santos A.J."/>
        </authorList>
    </citation>
    <scope>NUCLEOTIDE SEQUENCE</scope>
    <source>
        <tissue evidence="1">Shoot tissue taken approximately 20 cm above the soil surface</tissue>
    </source>
</reference>
<reference evidence="1" key="2">
    <citation type="journal article" date="2015" name="Data Brief">
        <title>Shoot transcriptome of the giant reed, Arundo donax.</title>
        <authorList>
            <person name="Barrero R.A."/>
            <person name="Guerrero F.D."/>
            <person name="Moolhuijzen P."/>
            <person name="Goolsby J.A."/>
            <person name="Tidwell J."/>
            <person name="Bellgard S.E."/>
            <person name="Bellgard M.I."/>
        </authorList>
    </citation>
    <scope>NUCLEOTIDE SEQUENCE</scope>
    <source>
        <tissue evidence="1">Shoot tissue taken approximately 20 cm above the soil surface</tissue>
    </source>
</reference>